<keyword evidence="5" id="KW-0949">S-adenosyl-L-methionine</keyword>
<dbReference type="InterPro" id="IPR014777">
    <property type="entry name" value="4pyrrole_Mease_sub1"/>
</dbReference>
<accession>A0A7S0ZIF7</accession>
<dbReference type="PANTHER" id="PTHR46111">
    <property type="entry name" value="RIBOSOMAL RNA SMALL SUBUNIT METHYLTRANSFERASE I"/>
    <property type="match status" value="1"/>
</dbReference>
<dbReference type="Pfam" id="PF00590">
    <property type="entry name" value="TP_methylase"/>
    <property type="match status" value="1"/>
</dbReference>
<dbReference type="AlphaFoldDB" id="A0A7S0ZIF7"/>
<dbReference type="PANTHER" id="PTHR46111:SF1">
    <property type="entry name" value="RIBOSOMAL RNA SMALL SUBUNIT METHYLTRANSFERASE I"/>
    <property type="match status" value="1"/>
</dbReference>
<dbReference type="SUPFAM" id="SSF53790">
    <property type="entry name" value="Tetrapyrrole methylase"/>
    <property type="match status" value="1"/>
</dbReference>
<dbReference type="Gene3D" id="3.30.950.10">
    <property type="entry name" value="Methyltransferase, Cobalt-precorrin-4 Transmethylase, Domain 2"/>
    <property type="match status" value="1"/>
</dbReference>
<evidence type="ECO:0000259" key="6">
    <source>
        <dbReference type="Pfam" id="PF00590"/>
    </source>
</evidence>
<organism evidence="7">
    <name type="scientific">Timspurckia oligopyrenoides</name>
    <dbReference type="NCBI Taxonomy" id="708627"/>
    <lineage>
        <taxon>Eukaryota</taxon>
        <taxon>Rhodophyta</taxon>
        <taxon>Bangiophyceae</taxon>
        <taxon>Porphyridiales</taxon>
        <taxon>Porphyridiaceae</taxon>
        <taxon>Timspurckia</taxon>
    </lineage>
</organism>
<dbReference type="EMBL" id="HBFP01009962">
    <property type="protein sequence ID" value="CAD8822751.1"/>
    <property type="molecule type" value="Transcribed_RNA"/>
</dbReference>
<evidence type="ECO:0000256" key="4">
    <source>
        <dbReference type="ARBA" id="ARBA00022679"/>
    </source>
</evidence>
<proteinExistence type="inferred from homology"/>
<dbReference type="InterPro" id="IPR035996">
    <property type="entry name" value="4pyrrol_Methylase_sf"/>
</dbReference>
<dbReference type="InterPro" id="IPR008189">
    <property type="entry name" value="rRNA_ssu_MeTfrase_I"/>
</dbReference>
<dbReference type="Gene3D" id="3.40.1010.10">
    <property type="entry name" value="Cobalt-precorrin-4 Transmethylase, Domain 1"/>
    <property type="match status" value="1"/>
</dbReference>
<keyword evidence="4" id="KW-0808">Transferase</keyword>
<keyword evidence="1" id="KW-0963">Cytoplasm</keyword>
<evidence type="ECO:0000256" key="5">
    <source>
        <dbReference type="ARBA" id="ARBA00022691"/>
    </source>
</evidence>
<dbReference type="NCBIfam" id="TIGR00096">
    <property type="entry name" value="16S rRNA (cytidine(1402)-2'-O)-methyltransferase"/>
    <property type="match status" value="1"/>
</dbReference>
<sequence>MIGWVGSVHRCIGFRVCTSVYRNAIRFDSRLNRFLCFHHSRRLLKRSFSVNVESNEPHTLYMSSNDNSHRCLYVVATPIGNLEDITIRALDVLLRADLIFAEDTRHTGLLIQSLRKKYSSILDSIASSSLSHEMQQENNKNPRFFSFHEYNSSNSRSKQLLSNITSSSIATLVVDAGTPLVSDPGAELVRAAQLDGIRVIPLPGACAAIAALSCSGQRGNQLLFGGFLAVKSGARRTALRELDEQRKKYQRAIVLYEAPHRVLELLRDICAELGDDVSVSTARELTKIHEQVIRWDKAIDAVNYFETNSDKLRGEFVIVIGSAEKIELDEMKFKLDPRSMRILNLLLNSGLGASAASKVAAEVLDIPRKRFYSEALNILNEPK</sequence>
<dbReference type="GO" id="GO:0032259">
    <property type="term" value="P:methylation"/>
    <property type="evidence" value="ECO:0007669"/>
    <property type="project" value="UniProtKB-KW"/>
</dbReference>
<dbReference type="GO" id="GO:0008168">
    <property type="term" value="F:methyltransferase activity"/>
    <property type="evidence" value="ECO:0007669"/>
    <property type="project" value="UniProtKB-KW"/>
</dbReference>
<keyword evidence="3" id="KW-0489">Methyltransferase</keyword>
<name>A0A7S0ZIF7_9RHOD</name>
<evidence type="ECO:0000256" key="3">
    <source>
        <dbReference type="ARBA" id="ARBA00022603"/>
    </source>
</evidence>
<dbReference type="HAMAP" id="MF_01877">
    <property type="entry name" value="16SrRNA_methyltr_I"/>
    <property type="match status" value="1"/>
</dbReference>
<evidence type="ECO:0000256" key="1">
    <source>
        <dbReference type="ARBA" id="ARBA00022490"/>
    </source>
</evidence>
<dbReference type="CDD" id="cd11648">
    <property type="entry name" value="RsmI"/>
    <property type="match status" value="1"/>
</dbReference>
<keyword evidence="2" id="KW-0698">rRNA processing</keyword>
<dbReference type="InterPro" id="IPR014776">
    <property type="entry name" value="4pyrrole_Mease_sub2"/>
</dbReference>
<protein>
    <recommendedName>
        <fullName evidence="6">Tetrapyrrole methylase domain-containing protein</fullName>
    </recommendedName>
</protein>
<dbReference type="GO" id="GO:0006364">
    <property type="term" value="P:rRNA processing"/>
    <property type="evidence" value="ECO:0007669"/>
    <property type="project" value="UniProtKB-KW"/>
</dbReference>
<gene>
    <name evidence="7" type="ORF">TOLI1172_LOCUS7147</name>
</gene>
<reference evidence="7" key="1">
    <citation type="submission" date="2021-01" db="EMBL/GenBank/DDBJ databases">
        <authorList>
            <person name="Corre E."/>
            <person name="Pelletier E."/>
            <person name="Niang G."/>
            <person name="Scheremetjew M."/>
            <person name="Finn R."/>
            <person name="Kale V."/>
            <person name="Holt S."/>
            <person name="Cochrane G."/>
            <person name="Meng A."/>
            <person name="Brown T."/>
            <person name="Cohen L."/>
        </authorList>
    </citation>
    <scope>NUCLEOTIDE SEQUENCE</scope>
    <source>
        <strain evidence="7">CCMP3278</strain>
    </source>
</reference>
<dbReference type="InterPro" id="IPR000878">
    <property type="entry name" value="4pyrrol_Mease"/>
</dbReference>
<evidence type="ECO:0000313" key="7">
    <source>
        <dbReference type="EMBL" id="CAD8822751.1"/>
    </source>
</evidence>
<evidence type="ECO:0000256" key="2">
    <source>
        <dbReference type="ARBA" id="ARBA00022552"/>
    </source>
</evidence>
<feature type="domain" description="Tetrapyrrole methylase" evidence="6">
    <location>
        <begin position="72"/>
        <end position="295"/>
    </location>
</feature>